<evidence type="ECO:0000313" key="1">
    <source>
        <dbReference type="EMBL" id="EMK24917.1"/>
    </source>
</evidence>
<dbReference type="PATRIC" id="fig|1240687.3.peg.1499"/>
<sequence length="123" mass="15086">MFYGDFVFKFFSLDSILFALFDILTLFQGRLDNHLENQKFNYFRDYMSVDKVIHEFMNHSSLKLDRPDLEEIRNLKIRYDLEKIVIYDPLPERLKNHIRDYFYNHPQRVISLQFEENKFHVAA</sequence>
<name>M6FCZ4_9LEPT</name>
<reference evidence="1 2" key="1">
    <citation type="submission" date="2013-01" db="EMBL/GenBank/DDBJ databases">
        <authorList>
            <person name="Harkins D.M."/>
            <person name="Durkin A.S."/>
            <person name="Brinkac L.M."/>
            <person name="Haft D.H."/>
            <person name="Selengut J.D."/>
            <person name="Sanka R."/>
            <person name="DePew J."/>
            <person name="Purushe J."/>
            <person name="Galloway R.L."/>
            <person name="Vinetz J.M."/>
            <person name="Sutton G.G."/>
            <person name="Nierman W.C."/>
            <person name="Fouts D.E."/>
        </authorList>
    </citation>
    <scope>NUCLEOTIDE SEQUENCE [LARGE SCALE GENOMIC DNA]</scope>
    <source>
        <strain evidence="1 2">Nikolaevo</strain>
    </source>
</reference>
<dbReference type="AlphaFoldDB" id="M6FCZ4"/>
<organism evidence="1 2">
    <name type="scientific">Leptospira kirschneri serovar Bulgarica str. Nikolaevo</name>
    <dbReference type="NCBI Taxonomy" id="1240687"/>
    <lineage>
        <taxon>Bacteria</taxon>
        <taxon>Pseudomonadati</taxon>
        <taxon>Spirochaetota</taxon>
        <taxon>Spirochaetia</taxon>
        <taxon>Leptospirales</taxon>
        <taxon>Leptospiraceae</taxon>
        <taxon>Leptospira</taxon>
    </lineage>
</organism>
<accession>M6FCZ4</accession>
<comment type="caution">
    <text evidence="1">The sequence shown here is derived from an EMBL/GenBank/DDBJ whole genome shotgun (WGS) entry which is preliminary data.</text>
</comment>
<protein>
    <submittedName>
        <fullName evidence="1">Uncharacterized protein</fullName>
    </submittedName>
</protein>
<proteinExistence type="predicted"/>
<dbReference type="Proteomes" id="UP000011980">
    <property type="component" value="Unassembled WGS sequence"/>
</dbReference>
<gene>
    <name evidence="1" type="ORF">LEP1GSC008_2216</name>
</gene>
<evidence type="ECO:0000313" key="2">
    <source>
        <dbReference type="Proteomes" id="UP000011980"/>
    </source>
</evidence>
<dbReference type="EMBL" id="ANCE01000078">
    <property type="protein sequence ID" value="EMK24917.1"/>
    <property type="molecule type" value="Genomic_DNA"/>
</dbReference>